<dbReference type="SMART" id="SM00261">
    <property type="entry name" value="FU"/>
    <property type="match status" value="2"/>
</dbReference>
<keyword evidence="2" id="KW-1185">Reference proteome</keyword>
<dbReference type="CDD" id="cd00064">
    <property type="entry name" value="FU"/>
    <property type="match status" value="1"/>
</dbReference>
<dbReference type="Gene3D" id="2.10.220.10">
    <property type="entry name" value="Hormone Receptor, Insulin-like Growth Factor Receptor 1, Chain A, domain 2"/>
    <property type="match status" value="1"/>
</dbReference>
<gene>
    <name evidence="1" type="ORF">TTHERM_00414200</name>
</gene>
<dbReference type="OrthoDB" id="286906at2759"/>
<dbReference type="eggNOG" id="KOG3525">
    <property type="taxonomic scope" value="Eukaryota"/>
</dbReference>
<dbReference type="HOGENOM" id="CLU_058335_0_0_1"/>
<dbReference type="RefSeq" id="XP_001007190.1">
    <property type="nucleotide sequence ID" value="XM_001007190.1"/>
</dbReference>
<name>Q22P66_TETTS</name>
<sequence>MVFSQNCLNVGEIYDFVQQQCLKCDDHCNTCSGLTQNDCLTCMNNYYRQGVDNSCQEKCVSGTYINQKTNTCEICSVLGCDQCLQNQRCIKCTENLKLDEQSGCVLNDNTCSQQQYYSLFLKQCFYLCSENEIKDQNTVLCIPIQNCNYFQEIQKNDLFQSVSVETFIDNGFLLIGESLCQFYLYNQNLETVYSNLLVQNPQDKTVFYGQQNFYDRNVGGCQTQQTLIGFNFLTYQIEFNINNELNTQYSLFQLDAENHIIVLQKNQGGFIFFDYLNNEEILIETNNLYIYNFQRKLKCSALFQKRKQNNQI</sequence>
<evidence type="ECO:0000313" key="1">
    <source>
        <dbReference type="EMBL" id="EAR86945.1"/>
    </source>
</evidence>
<dbReference type="GeneID" id="7835008"/>
<evidence type="ECO:0008006" key="3">
    <source>
        <dbReference type="Google" id="ProtNLM"/>
    </source>
</evidence>
<protein>
    <recommendedName>
        <fullName evidence="3">Zinc finger lsd1 subclass family protein</fullName>
    </recommendedName>
</protein>
<evidence type="ECO:0000313" key="2">
    <source>
        <dbReference type="Proteomes" id="UP000009168"/>
    </source>
</evidence>
<reference evidence="2" key="1">
    <citation type="journal article" date="2006" name="PLoS Biol.">
        <title>Macronuclear genome sequence of the ciliate Tetrahymena thermophila, a model eukaryote.</title>
        <authorList>
            <person name="Eisen J.A."/>
            <person name="Coyne R.S."/>
            <person name="Wu M."/>
            <person name="Wu D."/>
            <person name="Thiagarajan M."/>
            <person name="Wortman J.R."/>
            <person name="Badger J.H."/>
            <person name="Ren Q."/>
            <person name="Amedeo P."/>
            <person name="Jones K.M."/>
            <person name="Tallon L.J."/>
            <person name="Delcher A.L."/>
            <person name="Salzberg S.L."/>
            <person name="Silva J.C."/>
            <person name="Haas B.J."/>
            <person name="Majoros W.H."/>
            <person name="Farzad M."/>
            <person name="Carlton J.M."/>
            <person name="Smith R.K. Jr."/>
            <person name="Garg J."/>
            <person name="Pearlman R.E."/>
            <person name="Karrer K.M."/>
            <person name="Sun L."/>
            <person name="Manning G."/>
            <person name="Elde N.C."/>
            <person name="Turkewitz A.P."/>
            <person name="Asai D.J."/>
            <person name="Wilkes D.E."/>
            <person name="Wang Y."/>
            <person name="Cai H."/>
            <person name="Collins K."/>
            <person name="Stewart B.A."/>
            <person name="Lee S.R."/>
            <person name="Wilamowska K."/>
            <person name="Weinberg Z."/>
            <person name="Ruzzo W.L."/>
            <person name="Wloga D."/>
            <person name="Gaertig J."/>
            <person name="Frankel J."/>
            <person name="Tsao C.-C."/>
            <person name="Gorovsky M.A."/>
            <person name="Keeling P.J."/>
            <person name="Waller R.F."/>
            <person name="Patron N.J."/>
            <person name="Cherry J.M."/>
            <person name="Stover N.A."/>
            <person name="Krieger C.J."/>
            <person name="del Toro C."/>
            <person name="Ryder H.F."/>
            <person name="Williamson S.C."/>
            <person name="Barbeau R.A."/>
            <person name="Hamilton E.P."/>
            <person name="Orias E."/>
        </authorList>
    </citation>
    <scope>NUCLEOTIDE SEQUENCE [LARGE SCALE GENOMIC DNA]</scope>
    <source>
        <strain evidence="2">SB210</strain>
    </source>
</reference>
<dbReference type="SUPFAM" id="SSF57184">
    <property type="entry name" value="Growth factor receptor domain"/>
    <property type="match status" value="1"/>
</dbReference>
<dbReference type="InParanoid" id="Q22P66"/>
<dbReference type="AlphaFoldDB" id="Q22P66"/>
<dbReference type="Proteomes" id="UP000009168">
    <property type="component" value="Unassembled WGS sequence"/>
</dbReference>
<dbReference type="KEGG" id="tet:TTHERM_00414200"/>
<dbReference type="InterPro" id="IPR006212">
    <property type="entry name" value="Furin_repeat"/>
</dbReference>
<accession>Q22P66</accession>
<dbReference type="EMBL" id="GG662856">
    <property type="protein sequence ID" value="EAR86945.1"/>
    <property type="molecule type" value="Genomic_DNA"/>
</dbReference>
<dbReference type="InterPro" id="IPR009030">
    <property type="entry name" value="Growth_fac_rcpt_cys_sf"/>
</dbReference>
<organism evidence="1 2">
    <name type="scientific">Tetrahymena thermophila (strain SB210)</name>
    <dbReference type="NCBI Taxonomy" id="312017"/>
    <lineage>
        <taxon>Eukaryota</taxon>
        <taxon>Sar</taxon>
        <taxon>Alveolata</taxon>
        <taxon>Ciliophora</taxon>
        <taxon>Intramacronucleata</taxon>
        <taxon>Oligohymenophorea</taxon>
        <taxon>Hymenostomatida</taxon>
        <taxon>Tetrahymenina</taxon>
        <taxon>Tetrahymenidae</taxon>
        <taxon>Tetrahymena</taxon>
    </lineage>
</organism>
<proteinExistence type="predicted"/>